<protein>
    <submittedName>
        <fullName evidence="10">Cysteine desulfurase</fullName>
    </submittedName>
</protein>
<dbReference type="InterPro" id="IPR016454">
    <property type="entry name" value="Cysteine_dSase"/>
</dbReference>
<dbReference type="OrthoDB" id="9808002at2"/>
<evidence type="ECO:0000256" key="3">
    <source>
        <dbReference type="ARBA" id="ARBA00022679"/>
    </source>
</evidence>
<dbReference type="InterPro" id="IPR015421">
    <property type="entry name" value="PyrdxlP-dep_Trfase_major"/>
</dbReference>
<dbReference type="InterPro" id="IPR015424">
    <property type="entry name" value="PyrdxlP-dep_Trfase"/>
</dbReference>
<dbReference type="InterPro" id="IPR000192">
    <property type="entry name" value="Aminotrans_V_dom"/>
</dbReference>
<dbReference type="Gene3D" id="3.90.1150.10">
    <property type="entry name" value="Aspartate Aminotransferase, domain 1"/>
    <property type="match status" value="1"/>
</dbReference>
<comment type="cofactor">
    <cofactor evidence="1">
        <name>pyridoxal 5'-phosphate</name>
        <dbReference type="ChEBI" id="CHEBI:597326"/>
    </cofactor>
</comment>
<dbReference type="InterPro" id="IPR015422">
    <property type="entry name" value="PyrdxlP-dep_Trfase_small"/>
</dbReference>
<sequence length="377" mass="38855">MIYLDYAATHPMTAEALAAYARAAALPGNPASIHAAGQAARELLEEGRARVAAAFGVDARTLIANSGGTEGDNAVLLGVARAWQEKHGRPGHLITTPTEHSAVLAPARWLEARGWAVTWLTPDAYGRYSPQELEAALRPDTALVSIHHANNELGTVQDTPALAAVAAARSVPYHSDAVQAPGVLPVNLPEWGVTYATFSAHKWGGPRGVGFVYVRRGAELPPVTFGGGQEGGTRPGTQDTAGVYAAGVALSAAEAKRGATFAHLSGLRERFVTAVSSIPSLRVNHPPDGSPKVVSVTLSGADGEALLMNLDLLGVAASAGSACSAGTMQPSHVLSAIGLSDADARASLRFSFGQATTEAEIDGAADALRQAAQWSRA</sequence>
<dbReference type="PANTHER" id="PTHR11601">
    <property type="entry name" value="CYSTEINE DESULFURYLASE FAMILY MEMBER"/>
    <property type="match status" value="1"/>
</dbReference>
<dbReference type="SUPFAM" id="SSF53383">
    <property type="entry name" value="PLP-dependent transferases"/>
    <property type="match status" value="1"/>
</dbReference>
<evidence type="ECO:0000256" key="1">
    <source>
        <dbReference type="ARBA" id="ARBA00001933"/>
    </source>
</evidence>
<dbReference type="Gene3D" id="3.40.640.10">
    <property type="entry name" value="Type I PLP-dependent aspartate aminotransferase-like (Major domain)"/>
    <property type="match status" value="1"/>
</dbReference>
<evidence type="ECO:0000256" key="7">
    <source>
        <dbReference type="ARBA" id="ARBA00023014"/>
    </source>
</evidence>
<name>A0A1U7P472_9DEIO</name>
<dbReference type="eggNOG" id="COG1104">
    <property type="taxonomic scope" value="Bacteria"/>
</dbReference>
<keyword evidence="4" id="KW-0479">Metal-binding</keyword>
<comment type="catalytic activity">
    <reaction evidence="8">
        <text>(sulfur carrier)-H + L-cysteine = (sulfur carrier)-SH + L-alanine</text>
        <dbReference type="Rhea" id="RHEA:43892"/>
        <dbReference type="Rhea" id="RHEA-COMP:14737"/>
        <dbReference type="Rhea" id="RHEA-COMP:14739"/>
        <dbReference type="ChEBI" id="CHEBI:29917"/>
        <dbReference type="ChEBI" id="CHEBI:35235"/>
        <dbReference type="ChEBI" id="CHEBI:57972"/>
        <dbReference type="ChEBI" id="CHEBI:64428"/>
        <dbReference type="EC" id="2.8.1.7"/>
    </reaction>
</comment>
<keyword evidence="3" id="KW-0808">Transferase</keyword>
<comment type="similarity">
    <text evidence="2">Belongs to the class-V pyridoxal-phosphate-dependent aminotransferase family. NifS/IscS subfamily.</text>
</comment>
<dbReference type="GO" id="GO:0051536">
    <property type="term" value="F:iron-sulfur cluster binding"/>
    <property type="evidence" value="ECO:0007669"/>
    <property type="project" value="UniProtKB-KW"/>
</dbReference>
<evidence type="ECO:0000256" key="4">
    <source>
        <dbReference type="ARBA" id="ARBA00022723"/>
    </source>
</evidence>
<keyword evidence="11" id="KW-1185">Reference proteome</keyword>
<keyword evidence="7" id="KW-0411">Iron-sulfur</keyword>
<evidence type="ECO:0000256" key="5">
    <source>
        <dbReference type="ARBA" id="ARBA00022898"/>
    </source>
</evidence>
<dbReference type="PANTHER" id="PTHR11601:SF34">
    <property type="entry name" value="CYSTEINE DESULFURASE"/>
    <property type="match status" value="1"/>
</dbReference>
<evidence type="ECO:0000256" key="8">
    <source>
        <dbReference type="ARBA" id="ARBA00050776"/>
    </source>
</evidence>
<dbReference type="STRING" id="249408.BOO71_0001072"/>
<accession>A0A1U7P472</accession>
<evidence type="ECO:0000256" key="2">
    <source>
        <dbReference type="ARBA" id="ARBA00006490"/>
    </source>
</evidence>
<evidence type="ECO:0000256" key="6">
    <source>
        <dbReference type="ARBA" id="ARBA00023004"/>
    </source>
</evidence>
<dbReference type="EMBL" id="MSTI01000015">
    <property type="protein sequence ID" value="OLV19963.1"/>
    <property type="molecule type" value="Genomic_DNA"/>
</dbReference>
<feature type="domain" description="Aminotransferase class V" evidence="9">
    <location>
        <begin position="2"/>
        <end position="362"/>
    </location>
</feature>
<dbReference type="Pfam" id="PF00266">
    <property type="entry name" value="Aminotran_5"/>
    <property type="match status" value="1"/>
</dbReference>
<keyword evidence="5" id="KW-0663">Pyridoxal phosphate</keyword>
<dbReference type="PIRSF" id="PIRSF005572">
    <property type="entry name" value="NifS"/>
    <property type="match status" value="1"/>
</dbReference>
<proteinExistence type="inferred from homology"/>
<comment type="caution">
    <text evidence="10">The sequence shown here is derived from an EMBL/GenBank/DDBJ whole genome shotgun (WGS) entry which is preliminary data.</text>
</comment>
<dbReference type="GO" id="GO:0046872">
    <property type="term" value="F:metal ion binding"/>
    <property type="evidence" value="ECO:0007669"/>
    <property type="project" value="UniProtKB-KW"/>
</dbReference>
<evidence type="ECO:0000259" key="9">
    <source>
        <dbReference type="Pfam" id="PF00266"/>
    </source>
</evidence>
<evidence type="ECO:0000313" key="10">
    <source>
        <dbReference type="EMBL" id="OLV19963.1"/>
    </source>
</evidence>
<dbReference type="Proteomes" id="UP000186607">
    <property type="component" value="Unassembled WGS sequence"/>
</dbReference>
<dbReference type="GO" id="GO:0031071">
    <property type="term" value="F:cysteine desulfurase activity"/>
    <property type="evidence" value="ECO:0007669"/>
    <property type="project" value="UniProtKB-EC"/>
</dbReference>
<dbReference type="AlphaFoldDB" id="A0A1U7P472"/>
<reference evidence="10 11" key="1">
    <citation type="submission" date="2017-01" db="EMBL/GenBank/DDBJ databases">
        <title>Genome Analysis of Deinococcus marmoris KOPRI26562.</title>
        <authorList>
            <person name="Kim J.H."/>
            <person name="Oh H.-M."/>
        </authorList>
    </citation>
    <scope>NUCLEOTIDE SEQUENCE [LARGE SCALE GENOMIC DNA]</scope>
    <source>
        <strain evidence="10 11">KOPRI26562</strain>
    </source>
</reference>
<keyword evidence="6" id="KW-0408">Iron</keyword>
<dbReference type="RefSeq" id="WP_075830288.1">
    <property type="nucleotide sequence ID" value="NZ_MSTI01000015.1"/>
</dbReference>
<gene>
    <name evidence="10" type="ORF">BOO71_0001072</name>
</gene>
<evidence type="ECO:0000313" key="11">
    <source>
        <dbReference type="Proteomes" id="UP000186607"/>
    </source>
</evidence>
<organism evidence="10 11">
    <name type="scientific">Deinococcus marmoris</name>
    <dbReference type="NCBI Taxonomy" id="249408"/>
    <lineage>
        <taxon>Bacteria</taxon>
        <taxon>Thermotogati</taxon>
        <taxon>Deinococcota</taxon>
        <taxon>Deinococci</taxon>
        <taxon>Deinococcales</taxon>
        <taxon>Deinococcaceae</taxon>
        <taxon>Deinococcus</taxon>
    </lineage>
</organism>